<dbReference type="GO" id="GO:0006352">
    <property type="term" value="P:DNA-templated transcription initiation"/>
    <property type="evidence" value="ECO:0007669"/>
    <property type="project" value="InterPro"/>
</dbReference>
<reference evidence="8" key="1">
    <citation type="submission" date="2021-01" db="EMBL/GenBank/DDBJ databases">
        <title>Whole genome shotgun sequence of Virgisporangium aurantiacum NBRC 16421.</title>
        <authorList>
            <person name="Komaki H."/>
            <person name="Tamura T."/>
        </authorList>
    </citation>
    <scope>NUCLEOTIDE SEQUENCE</scope>
    <source>
        <strain evidence="8">NBRC 16421</strain>
    </source>
</reference>
<accession>A0A8J3ZF80</accession>
<feature type="domain" description="RNA polymerase sigma factor 70 region 4 type 2" evidence="7">
    <location>
        <begin position="104"/>
        <end position="156"/>
    </location>
</feature>
<dbReference type="InterPro" id="IPR007627">
    <property type="entry name" value="RNA_pol_sigma70_r2"/>
</dbReference>
<dbReference type="InterPro" id="IPR036388">
    <property type="entry name" value="WH-like_DNA-bd_sf"/>
</dbReference>
<dbReference type="InterPro" id="IPR013325">
    <property type="entry name" value="RNA_pol_sigma_r2"/>
</dbReference>
<evidence type="ECO:0000313" key="9">
    <source>
        <dbReference type="Proteomes" id="UP000612585"/>
    </source>
</evidence>
<dbReference type="Pfam" id="PF08281">
    <property type="entry name" value="Sigma70_r4_2"/>
    <property type="match status" value="1"/>
</dbReference>
<evidence type="ECO:0000256" key="5">
    <source>
        <dbReference type="ARBA" id="ARBA00023163"/>
    </source>
</evidence>
<dbReference type="Gene3D" id="1.10.10.10">
    <property type="entry name" value="Winged helix-like DNA-binding domain superfamily/Winged helix DNA-binding domain"/>
    <property type="match status" value="1"/>
</dbReference>
<comment type="caution">
    <text evidence="8">The sequence shown here is derived from an EMBL/GenBank/DDBJ whole genome shotgun (WGS) entry which is preliminary data.</text>
</comment>
<feature type="domain" description="RNA polymerase sigma-70 region 2" evidence="6">
    <location>
        <begin position="18"/>
        <end position="79"/>
    </location>
</feature>
<dbReference type="InterPro" id="IPR014284">
    <property type="entry name" value="RNA_pol_sigma-70_dom"/>
</dbReference>
<dbReference type="GO" id="GO:0003677">
    <property type="term" value="F:DNA binding"/>
    <property type="evidence" value="ECO:0007669"/>
    <property type="project" value="UniProtKB-KW"/>
</dbReference>
<sequence>MRADDERDYVSWVGTRAARLRQTAFLICGDWYAADDAAQQTLTKLYLAWSRLQQRDDVDAYAWRVLVHALVDEWRRPWRRREYSVAVTPDHAMADAAARVDQQRLVLDALARLPRRQRAAVVLRFWQDMSIEQTAAALGCSVGAVKSHTARGLQALRVHLGDGLAASAEGA</sequence>
<keyword evidence="3" id="KW-0731">Sigma factor</keyword>
<proteinExistence type="inferred from homology"/>
<dbReference type="SUPFAM" id="SSF88946">
    <property type="entry name" value="Sigma2 domain of RNA polymerase sigma factors"/>
    <property type="match status" value="1"/>
</dbReference>
<dbReference type="RefSeq" id="WP_204008984.1">
    <property type="nucleotide sequence ID" value="NZ_BOPG01000085.1"/>
</dbReference>
<name>A0A8J3ZF80_9ACTN</name>
<evidence type="ECO:0000256" key="4">
    <source>
        <dbReference type="ARBA" id="ARBA00023125"/>
    </source>
</evidence>
<dbReference type="PANTHER" id="PTHR43133">
    <property type="entry name" value="RNA POLYMERASE ECF-TYPE SIGMA FACTO"/>
    <property type="match status" value="1"/>
</dbReference>
<dbReference type="GO" id="GO:0016987">
    <property type="term" value="F:sigma factor activity"/>
    <property type="evidence" value="ECO:0007669"/>
    <property type="project" value="UniProtKB-KW"/>
</dbReference>
<evidence type="ECO:0000259" key="7">
    <source>
        <dbReference type="Pfam" id="PF08281"/>
    </source>
</evidence>
<evidence type="ECO:0000259" key="6">
    <source>
        <dbReference type="Pfam" id="PF04542"/>
    </source>
</evidence>
<dbReference type="EMBL" id="BOPG01000085">
    <property type="protein sequence ID" value="GIJ63002.1"/>
    <property type="molecule type" value="Genomic_DNA"/>
</dbReference>
<dbReference type="SUPFAM" id="SSF88659">
    <property type="entry name" value="Sigma3 and sigma4 domains of RNA polymerase sigma factors"/>
    <property type="match status" value="1"/>
</dbReference>
<dbReference type="AlphaFoldDB" id="A0A8J3ZF80"/>
<evidence type="ECO:0000256" key="2">
    <source>
        <dbReference type="ARBA" id="ARBA00023015"/>
    </source>
</evidence>
<organism evidence="8 9">
    <name type="scientific">Virgisporangium aurantiacum</name>
    <dbReference type="NCBI Taxonomy" id="175570"/>
    <lineage>
        <taxon>Bacteria</taxon>
        <taxon>Bacillati</taxon>
        <taxon>Actinomycetota</taxon>
        <taxon>Actinomycetes</taxon>
        <taxon>Micromonosporales</taxon>
        <taxon>Micromonosporaceae</taxon>
        <taxon>Virgisporangium</taxon>
    </lineage>
</organism>
<evidence type="ECO:0000256" key="1">
    <source>
        <dbReference type="ARBA" id="ARBA00010641"/>
    </source>
</evidence>
<keyword evidence="5" id="KW-0804">Transcription</keyword>
<dbReference type="CDD" id="cd06171">
    <property type="entry name" value="Sigma70_r4"/>
    <property type="match status" value="1"/>
</dbReference>
<protein>
    <submittedName>
        <fullName evidence="8">RNA polymerase sigma24 factor</fullName>
    </submittedName>
</protein>
<dbReference type="Gene3D" id="1.10.1740.10">
    <property type="match status" value="1"/>
</dbReference>
<evidence type="ECO:0000313" key="8">
    <source>
        <dbReference type="EMBL" id="GIJ63002.1"/>
    </source>
</evidence>
<comment type="similarity">
    <text evidence="1">Belongs to the sigma-70 factor family. ECF subfamily.</text>
</comment>
<dbReference type="NCBIfam" id="TIGR02937">
    <property type="entry name" value="sigma70-ECF"/>
    <property type="match status" value="1"/>
</dbReference>
<dbReference type="InterPro" id="IPR013324">
    <property type="entry name" value="RNA_pol_sigma_r3/r4-like"/>
</dbReference>
<keyword evidence="9" id="KW-1185">Reference proteome</keyword>
<dbReference type="InterPro" id="IPR039425">
    <property type="entry name" value="RNA_pol_sigma-70-like"/>
</dbReference>
<keyword evidence="4" id="KW-0238">DNA-binding</keyword>
<dbReference type="PANTHER" id="PTHR43133:SF50">
    <property type="entry name" value="ECF RNA POLYMERASE SIGMA FACTOR SIGM"/>
    <property type="match status" value="1"/>
</dbReference>
<dbReference type="Proteomes" id="UP000612585">
    <property type="component" value="Unassembled WGS sequence"/>
</dbReference>
<gene>
    <name evidence="8" type="ORF">Vau01_105180</name>
</gene>
<keyword evidence="2" id="KW-0805">Transcription regulation</keyword>
<evidence type="ECO:0000256" key="3">
    <source>
        <dbReference type="ARBA" id="ARBA00023082"/>
    </source>
</evidence>
<dbReference type="InterPro" id="IPR013249">
    <property type="entry name" value="RNA_pol_sigma70_r4_t2"/>
</dbReference>
<dbReference type="Pfam" id="PF04542">
    <property type="entry name" value="Sigma70_r2"/>
    <property type="match status" value="1"/>
</dbReference>
<dbReference type="NCBIfam" id="TIGR02983">
    <property type="entry name" value="SigE-fam_strep"/>
    <property type="match status" value="1"/>
</dbReference>
<dbReference type="InterPro" id="IPR014325">
    <property type="entry name" value="RNA_pol_sigma-E_actinobac"/>
</dbReference>